<evidence type="ECO:0000313" key="1">
    <source>
        <dbReference type="EMBL" id="KFK40796.1"/>
    </source>
</evidence>
<name>A0A087HF94_ARAAL</name>
<protein>
    <submittedName>
        <fullName evidence="1">Uncharacterized protein</fullName>
    </submittedName>
</protein>
<proteinExistence type="predicted"/>
<organism evidence="1 2">
    <name type="scientific">Arabis alpina</name>
    <name type="common">Alpine rock-cress</name>
    <dbReference type="NCBI Taxonomy" id="50452"/>
    <lineage>
        <taxon>Eukaryota</taxon>
        <taxon>Viridiplantae</taxon>
        <taxon>Streptophyta</taxon>
        <taxon>Embryophyta</taxon>
        <taxon>Tracheophyta</taxon>
        <taxon>Spermatophyta</taxon>
        <taxon>Magnoliopsida</taxon>
        <taxon>eudicotyledons</taxon>
        <taxon>Gunneridae</taxon>
        <taxon>Pentapetalae</taxon>
        <taxon>rosids</taxon>
        <taxon>malvids</taxon>
        <taxon>Brassicales</taxon>
        <taxon>Brassicaceae</taxon>
        <taxon>Arabideae</taxon>
        <taxon>Arabis</taxon>
    </lineage>
</organism>
<dbReference type="Gramene" id="KFK40796">
    <property type="protein sequence ID" value="KFK40796"/>
    <property type="gene ID" value="AALP_AA2G042100"/>
</dbReference>
<dbReference type="EMBL" id="CM002870">
    <property type="protein sequence ID" value="KFK40796.1"/>
    <property type="molecule type" value="Genomic_DNA"/>
</dbReference>
<sequence>MHLSTFHLPSILHKARAGSVKLEDSPETQFQPAQSNPLAQASCRLCFSIACHYR</sequence>
<gene>
    <name evidence="1" type="ordered locus">AALP_Aa2g042100</name>
</gene>
<dbReference type="Proteomes" id="UP000029120">
    <property type="component" value="Chromosome 2"/>
</dbReference>
<accession>A0A087HF94</accession>
<reference evidence="2" key="1">
    <citation type="journal article" date="2015" name="Nat. Plants">
        <title>Genome expansion of Arabis alpina linked with retrotransposition and reduced symmetric DNA methylation.</title>
        <authorList>
            <person name="Willing E.M."/>
            <person name="Rawat V."/>
            <person name="Mandakova T."/>
            <person name="Maumus F."/>
            <person name="James G.V."/>
            <person name="Nordstroem K.J."/>
            <person name="Becker C."/>
            <person name="Warthmann N."/>
            <person name="Chica C."/>
            <person name="Szarzynska B."/>
            <person name="Zytnicki M."/>
            <person name="Albani M.C."/>
            <person name="Kiefer C."/>
            <person name="Bergonzi S."/>
            <person name="Castaings L."/>
            <person name="Mateos J.L."/>
            <person name="Berns M.C."/>
            <person name="Bujdoso N."/>
            <person name="Piofczyk T."/>
            <person name="de Lorenzo L."/>
            <person name="Barrero-Sicilia C."/>
            <person name="Mateos I."/>
            <person name="Piednoel M."/>
            <person name="Hagmann J."/>
            <person name="Chen-Min-Tao R."/>
            <person name="Iglesias-Fernandez R."/>
            <person name="Schuster S.C."/>
            <person name="Alonso-Blanco C."/>
            <person name="Roudier F."/>
            <person name="Carbonero P."/>
            <person name="Paz-Ares J."/>
            <person name="Davis S.J."/>
            <person name="Pecinka A."/>
            <person name="Quesneville H."/>
            <person name="Colot V."/>
            <person name="Lysak M.A."/>
            <person name="Weigel D."/>
            <person name="Coupland G."/>
            <person name="Schneeberger K."/>
        </authorList>
    </citation>
    <scope>NUCLEOTIDE SEQUENCE [LARGE SCALE GENOMIC DNA]</scope>
    <source>
        <strain evidence="2">cv. Pajares</strain>
    </source>
</reference>
<evidence type="ECO:0000313" key="2">
    <source>
        <dbReference type="Proteomes" id="UP000029120"/>
    </source>
</evidence>
<keyword evidence="2" id="KW-1185">Reference proteome</keyword>
<dbReference type="AlphaFoldDB" id="A0A087HF94"/>